<dbReference type="NCBIfam" id="TIGR00229">
    <property type="entry name" value="sensory_box"/>
    <property type="match status" value="1"/>
</dbReference>
<dbReference type="PANTHER" id="PTHR45339">
    <property type="entry name" value="HYBRID SIGNAL TRANSDUCTION HISTIDINE KINASE J"/>
    <property type="match status" value="1"/>
</dbReference>
<dbReference type="FunFam" id="3.30.565.10:FF:000010">
    <property type="entry name" value="Sensor histidine kinase RcsC"/>
    <property type="match status" value="1"/>
</dbReference>
<evidence type="ECO:0000256" key="2">
    <source>
        <dbReference type="ARBA" id="ARBA00004651"/>
    </source>
</evidence>
<feature type="domain" description="Histidine kinase" evidence="18">
    <location>
        <begin position="178"/>
        <end position="401"/>
    </location>
</feature>
<evidence type="ECO:0000256" key="14">
    <source>
        <dbReference type="ARBA" id="ARBA00064003"/>
    </source>
</evidence>
<dbReference type="eggNOG" id="COG0784">
    <property type="taxonomic scope" value="Bacteria"/>
</dbReference>
<evidence type="ECO:0000256" key="3">
    <source>
        <dbReference type="ARBA" id="ARBA00012438"/>
    </source>
</evidence>
<dbReference type="PANTHER" id="PTHR45339:SF1">
    <property type="entry name" value="HYBRID SIGNAL TRANSDUCTION HISTIDINE KINASE J"/>
    <property type="match status" value="1"/>
</dbReference>
<dbReference type="EMBL" id="CP001940">
    <property type="protein sequence ID" value="ADH84807.1"/>
    <property type="molecule type" value="Genomic_DNA"/>
</dbReference>
<feature type="domain" description="PAS" evidence="20">
    <location>
        <begin position="31"/>
        <end position="104"/>
    </location>
</feature>
<evidence type="ECO:0000256" key="16">
    <source>
        <dbReference type="PROSITE-ProRule" id="PRU00110"/>
    </source>
</evidence>
<feature type="modified residue" description="4-aspartylphosphate" evidence="17">
    <location>
        <position position="481"/>
    </location>
</feature>
<organism evidence="22 23">
    <name type="scientific">Desulfurivibrio alkaliphilus (strain DSM 19089 / UNIQEM U267 / AHT2)</name>
    <dbReference type="NCBI Taxonomy" id="589865"/>
    <lineage>
        <taxon>Bacteria</taxon>
        <taxon>Pseudomonadati</taxon>
        <taxon>Thermodesulfobacteriota</taxon>
        <taxon>Desulfobulbia</taxon>
        <taxon>Desulfobulbales</taxon>
        <taxon>Desulfobulbaceae</taxon>
        <taxon>Desulfurivibrio</taxon>
    </lineage>
</organism>
<dbReference type="Pfam" id="PF00989">
    <property type="entry name" value="PAS"/>
    <property type="match status" value="1"/>
</dbReference>
<keyword evidence="6" id="KW-0808">Transferase</keyword>
<dbReference type="FunCoup" id="D6Z5S5">
    <property type="interactions" value="173"/>
</dbReference>
<keyword evidence="10" id="KW-0067">ATP-binding</keyword>
<comment type="catalytic activity">
    <reaction evidence="1">
        <text>ATP + protein L-histidine = ADP + protein N-phospho-L-histidine.</text>
        <dbReference type="EC" id="2.7.13.3"/>
    </reaction>
</comment>
<dbReference type="Gene3D" id="1.10.287.130">
    <property type="match status" value="1"/>
</dbReference>
<comment type="subcellular location">
    <subcellularLocation>
        <location evidence="2">Cell membrane</location>
        <topology evidence="2">Multi-pass membrane protein</topology>
    </subcellularLocation>
</comment>
<dbReference type="InterPro" id="IPR013767">
    <property type="entry name" value="PAS_fold"/>
</dbReference>
<dbReference type="GO" id="GO:0006355">
    <property type="term" value="P:regulation of DNA-templated transcription"/>
    <property type="evidence" value="ECO:0007669"/>
    <property type="project" value="InterPro"/>
</dbReference>
<evidence type="ECO:0000256" key="15">
    <source>
        <dbReference type="ARBA" id="ARBA00068150"/>
    </source>
</evidence>
<dbReference type="OrthoDB" id="5378360at2"/>
<evidence type="ECO:0000256" key="8">
    <source>
        <dbReference type="ARBA" id="ARBA00022741"/>
    </source>
</evidence>
<dbReference type="GO" id="GO:0005524">
    <property type="term" value="F:ATP binding"/>
    <property type="evidence" value="ECO:0007669"/>
    <property type="project" value="UniProtKB-KW"/>
</dbReference>
<dbReference type="Pfam" id="PF00512">
    <property type="entry name" value="HisKA"/>
    <property type="match status" value="1"/>
</dbReference>
<dbReference type="InterPro" id="IPR003594">
    <property type="entry name" value="HATPase_dom"/>
</dbReference>
<evidence type="ECO:0000259" key="19">
    <source>
        <dbReference type="PROSITE" id="PS50110"/>
    </source>
</evidence>
<dbReference type="Gene3D" id="1.20.120.160">
    <property type="entry name" value="HPT domain"/>
    <property type="match status" value="1"/>
</dbReference>
<dbReference type="FunFam" id="1.10.287.130:FF:000002">
    <property type="entry name" value="Two-component osmosensing histidine kinase"/>
    <property type="match status" value="1"/>
</dbReference>
<evidence type="ECO:0000256" key="17">
    <source>
        <dbReference type="PROSITE-ProRule" id="PRU00169"/>
    </source>
</evidence>
<feature type="domain" description="Response regulatory" evidence="19">
    <location>
        <begin position="432"/>
        <end position="551"/>
    </location>
</feature>
<dbReference type="HOGENOM" id="CLU_000445_114_15_7"/>
<evidence type="ECO:0000256" key="7">
    <source>
        <dbReference type="ARBA" id="ARBA00022692"/>
    </source>
</evidence>
<feature type="domain" description="HPt" evidence="21">
    <location>
        <begin position="567"/>
        <end position="661"/>
    </location>
</feature>
<keyword evidence="11" id="KW-1133">Transmembrane helix</keyword>
<keyword evidence="4" id="KW-1003">Cell membrane</keyword>
<evidence type="ECO:0000256" key="10">
    <source>
        <dbReference type="ARBA" id="ARBA00022840"/>
    </source>
</evidence>
<proteinExistence type="predicted"/>
<keyword evidence="7" id="KW-0812">Transmembrane</keyword>
<dbReference type="AlphaFoldDB" id="D6Z5S5"/>
<dbReference type="InterPro" id="IPR001789">
    <property type="entry name" value="Sig_transdc_resp-reg_receiver"/>
</dbReference>
<keyword evidence="23" id="KW-1185">Reference proteome</keyword>
<keyword evidence="9 22" id="KW-0418">Kinase</keyword>
<dbReference type="CDD" id="cd00082">
    <property type="entry name" value="HisKA"/>
    <property type="match status" value="1"/>
</dbReference>
<dbReference type="EC" id="2.7.13.3" evidence="3"/>
<name>D6Z5S5_DESAT</name>
<dbReference type="InterPro" id="IPR003661">
    <property type="entry name" value="HisK_dim/P_dom"/>
</dbReference>
<dbReference type="SUPFAM" id="SSF47384">
    <property type="entry name" value="Homodimeric domain of signal transducing histidine kinase"/>
    <property type="match status" value="1"/>
</dbReference>
<dbReference type="GO" id="GO:0000155">
    <property type="term" value="F:phosphorelay sensor kinase activity"/>
    <property type="evidence" value="ECO:0007669"/>
    <property type="project" value="InterPro"/>
</dbReference>
<dbReference type="SUPFAM" id="SSF52172">
    <property type="entry name" value="CheY-like"/>
    <property type="match status" value="1"/>
</dbReference>
<dbReference type="InterPro" id="IPR035965">
    <property type="entry name" value="PAS-like_dom_sf"/>
</dbReference>
<evidence type="ECO:0000256" key="1">
    <source>
        <dbReference type="ARBA" id="ARBA00000085"/>
    </source>
</evidence>
<dbReference type="SUPFAM" id="SSF55785">
    <property type="entry name" value="PYP-like sensor domain (PAS domain)"/>
    <property type="match status" value="1"/>
</dbReference>
<dbReference type="InterPro" id="IPR036097">
    <property type="entry name" value="HisK_dim/P_sf"/>
</dbReference>
<dbReference type="Proteomes" id="UP000001508">
    <property type="component" value="Chromosome"/>
</dbReference>
<accession>D6Z5S5</accession>
<dbReference type="InterPro" id="IPR036641">
    <property type="entry name" value="HPT_dom_sf"/>
</dbReference>
<dbReference type="SUPFAM" id="SSF47226">
    <property type="entry name" value="Histidine-containing phosphotransfer domain, HPT domain"/>
    <property type="match status" value="1"/>
</dbReference>
<dbReference type="PROSITE" id="PS50894">
    <property type="entry name" value="HPT"/>
    <property type="match status" value="1"/>
</dbReference>
<dbReference type="Gene3D" id="3.40.50.2300">
    <property type="match status" value="1"/>
</dbReference>
<comment type="subunit">
    <text evidence="14">At low DSF concentrations, interacts with RpfF.</text>
</comment>
<evidence type="ECO:0000256" key="4">
    <source>
        <dbReference type="ARBA" id="ARBA00022475"/>
    </source>
</evidence>
<dbReference type="InterPro" id="IPR000014">
    <property type="entry name" value="PAS"/>
</dbReference>
<dbReference type="Gene3D" id="3.30.565.10">
    <property type="entry name" value="Histidine kinase-like ATPase, C-terminal domain"/>
    <property type="match status" value="1"/>
</dbReference>
<dbReference type="InterPro" id="IPR005467">
    <property type="entry name" value="His_kinase_dom"/>
</dbReference>
<dbReference type="Pfam" id="PF00072">
    <property type="entry name" value="Response_reg"/>
    <property type="match status" value="1"/>
</dbReference>
<dbReference type="PROSITE" id="PS50110">
    <property type="entry name" value="RESPONSE_REGULATORY"/>
    <property type="match status" value="1"/>
</dbReference>
<keyword evidence="12" id="KW-0902">Two-component regulatory system</keyword>
<dbReference type="InterPro" id="IPR004358">
    <property type="entry name" value="Sig_transdc_His_kin-like_C"/>
</dbReference>
<dbReference type="SUPFAM" id="SSF55874">
    <property type="entry name" value="ATPase domain of HSP90 chaperone/DNA topoisomerase II/histidine kinase"/>
    <property type="match status" value="1"/>
</dbReference>
<evidence type="ECO:0000259" key="21">
    <source>
        <dbReference type="PROSITE" id="PS50894"/>
    </source>
</evidence>
<evidence type="ECO:0000256" key="5">
    <source>
        <dbReference type="ARBA" id="ARBA00022553"/>
    </source>
</evidence>
<gene>
    <name evidence="22" type="ordered locus">DaAHT2_0094</name>
</gene>
<dbReference type="InParanoid" id="D6Z5S5"/>
<keyword evidence="13" id="KW-0472">Membrane</keyword>
<protein>
    <recommendedName>
        <fullName evidence="15">Sensory/regulatory protein RpfC</fullName>
        <ecNumber evidence="3">2.7.13.3</ecNumber>
    </recommendedName>
</protein>
<dbReference type="SMART" id="SM00387">
    <property type="entry name" value="HATPase_c"/>
    <property type="match status" value="1"/>
</dbReference>
<dbReference type="KEGG" id="dak:DaAHT2_0094"/>
<evidence type="ECO:0000259" key="18">
    <source>
        <dbReference type="PROSITE" id="PS50109"/>
    </source>
</evidence>
<dbReference type="GO" id="GO:0005886">
    <property type="term" value="C:plasma membrane"/>
    <property type="evidence" value="ECO:0007669"/>
    <property type="project" value="UniProtKB-SubCell"/>
</dbReference>
<evidence type="ECO:0000259" key="20">
    <source>
        <dbReference type="PROSITE" id="PS50112"/>
    </source>
</evidence>
<dbReference type="Pfam" id="PF02518">
    <property type="entry name" value="HATPase_c"/>
    <property type="match status" value="1"/>
</dbReference>
<dbReference type="CDD" id="cd17546">
    <property type="entry name" value="REC_hyHK_CKI1_RcsC-like"/>
    <property type="match status" value="1"/>
</dbReference>
<dbReference type="SMART" id="SM00448">
    <property type="entry name" value="REC"/>
    <property type="match status" value="1"/>
</dbReference>
<keyword evidence="8" id="KW-0547">Nucleotide-binding</keyword>
<dbReference type="InterPro" id="IPR011006">
    <property type="entry name" value="CheY-like_superfamily"/>
</dbReference>
<dbReference type="PROSITE" id="PS50109">
    <property type="entry name" value="HIS_KIN"/>
    <property type="match status" value="1"/>
</dbReference>
<keyword evidence="5 17" id="KW-0597">Phosphoprotein</keyword>
<evidence type="ECO:0000256" key="9">
    <source>
        <dbReference type="ARBA" id="ARBA00022777"/>
    </source>
</evidence>
<dbReference type="RefSeq" id="WP_013162338.1">
    <property type="nucleotide sequence ID" value="NC_014216.1"/>
</dbReference>
<dbReference type="PROSITE" id="PS50112">
    <property type="entry name" value="PAS"/>
    <property type="match status" value="1"/>
</dbReference>
<evidence type="ECO:0000313" key="22">
    <source>
        <dbReference type="EMBL" id="ADH84807.1"/>
    </source>
</evidence>
<dbReference type="Gene3D" id="3.30.450.20">
    <property type="entry name" value="PAS domain"/>
    <property type="match status" value="1"/>
</dbReference>
<dbReference type="SMART" id="SM00091">
    <property type="entry name" value="PAS"/>
    <property type="match status" value="1"/>
</dbReference>
<evidence type="ECO:0000313" key="23">
    <source>
        <dbReference type="Proteomes" id="UP000001508"/>
    </source>
</evidence>
<sequence length="661" mass="72532">MALAEKFKMAWRALLGRSPVAFDAEERLRDSEGRLSAILQSIGAGVIATDQQGRVAFLNPVAERLTGWDLVDALNRPVMEVLNLVDEASGRPLTAPLQRVQEDGEIIDCSGELVLRSRQGKNYPVSCTVAPIASFSGIIGCVFVFRDTIREREIQRNLLSAKEEAERASQAKSEFLASMSHEIRTPLTTILGMADLLDKTPLGAEQRQYVWASRAAGENLLDLINGILDLSKIEAGKLEIEVMEFDLDHLLRQTCEIMALRAHQKGLEFTCRLSWQGSCLVLGDATRIRQILVNLIGNAIKFTERGKVTVEAVRWPAEESAENTWFGFVVSDTGIGIPPDKQEMVFEDFAQVDSSTSRRYGGTGLGLAISRKLVQMMGGTIRLASREGEGSRFTVEIPLPWRGAILGASGKTSQEGALPAAGLPTAGAATRRLLLAEDAPENRLLFKAYLKGTPYLLDLAVNGEEAVVKFKQGHYDLVLLDIQMPGMDGYAAARAMRAWEAEQGREAIPIVALTAHAFRDDIRKSREAGCDGHMVKPIKMDDFLRTIRTYIGAAETATGDQPEIGQLDDLLADLVPGYLARVRNDLTQMRKALSRRDYSKVCHLAHTIKGTGGGYGFNRLSELGAAMEEAAGGEDGEKINFYLEELNLYLDKVEVLHGIKE</sequence>
<feature type="modified residue" description="Phosphohistidine" evidence="16">
    <location>
        <position position="606"/>
    </location>
</feature>
<dbReference type="STRING" id="589865.DaAHT2_0094"/>
<evidence type="ECO:0000256" key="13">
    <source>
        <dbReference type="ARBA" id="ARBA00023136"/>
    </source>
</evidence>
<evidence type="ECO:0000256" key="12">
    <source>
        <dbReference type="ARBA" id="ARBA00023012"/>
    </source>
</evidence>
<evidence type="ECO:0000256" key="6">
    <source>
        <dbReference type="ARBA" id="ARBA00022679"/>
    </source>
</evidence>
<dbReference type="CDD" id="cd16922">
    <property type="entry name" value="HATPase_EvgS-ArcB-TorS-like"/>
    <property type="match status" value="1"/>
</dbReference>
<dbReference type="InterPro" id="IPR008207">
    <property type="entry name" value="Sig_transdc_His_kin_Hpt_dom"/>
</dbReference>
<dbReference type="InterPro" id="IPR036890">
    <property type="entry name" value="HATPase_C_sf"/>
</dbReference>
<dbReference type="Pfam" id="PF01627">
    <property type="entry name" value="Hpt"/>
    <property type="match status" value="1"/>
</dbReference>
<evidence type="ECO:0000256" key="11">
    <source>
        <dbReference type="ARBA" id="ARBA00022989"/>
    </source>
</evidence>
<reference evidence="23" key="1">
    <citation type="submission" date="2010-02" db="EMBL/GenBank/DDBJ databases">
        <title>Complete sequence of Desulfurivibrio alkaliphilus AHT2.</title>
        <authorList>
            <consortium name="US DOE Joint Genome Institute"/>
            <person name="Pitluck S."/>
            <person name="Chertkov O."/>
            <person name="Detter J.C."/>
            <person name="Han C."/>
            <person name="Tapia R."/>
            <person name="Larimer F."/>
            <person name="Land M."/>
            <person name="Hauser L."/>
            <person name="Kyrpides N."/>
            <person name="Mikhailova N."/>
            <person name="Sorokin D.Y."/>
            <person name="Muyzer G."/>
            <person name="Woyke T."/>
        </authorList>
    </citation>
    <scope>NUCLEOTIDE SEQUENCE [LARGE SCALE GENOMIC DNA]</scope>
    <source>
        <strain evidence="23">DSM 19089 / UNIQEM U267 / AHT2</strain>
    </source>
</reference>
<dbReference type="PRINTS" id="PR00344">
    <property type="entry name" value="BCTRLSENSOR"/>
</dbReference>
<dbReference type="eggNOG" id="COG5002">
    <property type="taxonomic scope" value="Bacteria"/>
</dbReference>
<dbReference type="SMART" id="SM00388">
    <property type="entry name" value="HisKA"/>
    <property type="match status" value="1"/>
</dbReference>
<dbReference type="CDD" id="cd00130">
    <property type="entry name" value="PAS"/>
    <property type="match status" value="1"/>
</dbReference>